<evidence type="ECO:0000313" key="1">
    <source>
        <dbReference type="EMBL" id="QSS62821.1"/>
    </source>
</evidence>
<evidence type="ECO:0000313" key="2">
    <source>
        <dbReference type="Proteomes" id="UP000663671"/>
    </source>
</evidence>
<gene>
    <name evidence="1" type="ORF">I7I51_02564</name>
</gene>
<dbReference type="OrthoDB" id="10456837at2759"/>
<organism evidence="1 2">
    <name type="scientific">Ajellomyces capsulatus</name>
    <name type="common">Darling's disease fungus</name>
    <name type="synonym">Histoplasma capsulatum</name>
    <dbReference type="NCBI Taxonomy" id="5037"/>
    <lineage>
        <taxon>Eukaryota</taxon>
        <taxon>Fungi</taxon>
        <taxon>Dikarya</taxon>
        <taxon>Ascomycota</taxon>
        <taxon>Pezizomycotina</taxon>
        <taxon>Eurotiomycetes</taxon>
        <taxon>Eurotiomycetidae</taxon>
        <taxon>Onygenales</taxon>
        <taxon>Ajellomycetaceae</taxon>
        <taxon>Histoplasma</taxon>
    </lineage>
</organism>
<dbReference type="Proteomes" id="UP000663671">
    <property type="component" value="Chromosome 7"/>
</dbReference>
<dbReference type="AlphaFoldDB" id="A0A8A1MA20"/>
<dbReference type="EMBL" id="CP069112">
    <property type="protein sequence ID" value="QSS62821.1"/>
    <property type="molecule type" value="Genomic_DNA"/>
</dbReference>
<proteinExistence type="predicted"/>
<protein>
    <submittedName>
        <fullName evidence="1">Uncharacterized protein</fullName>
    </submittedName>
</protein>
<accession>A0A8A1MA20</accession>
<sequence length="294" mass="30603">MAYHLTALPHPASPGAEDAVFSSPTLLSLISSCIHNLSGLGLDSVACTFLYPTFLPFTLTLVLRCAGNTVSCPNAILPPIAVSGATRVMPDGGVVSEPNSMPRAQLLAAKALPGPSHLPQDLPITKSRKMEPATKGIKSQGSHEVPAPASPDGHVCNRQHPVLIFSQSCRYPQVVLLQGVCIGIAAAAAAALEALADPEPSMCSLPLISSGAMARYVCRLEHIGASGQRLASGLLRRTDGGGKRGTFTQCPTLLHAVVPVHIIASRKSRKASVNLKSFAESICSSAIEHKSALT</sequence>
<reference evidence="1" key="1">
    <citation type="submission" date="2021-01" db="EMBL/GenBank/DDBJ databases">
        <title>Chromosome-level genome assembly of a human fungal pathogen reveals clustering of transcriptionally co-regulated genes.</title>
        <authorList>
            <person name="Voorhies M."/>
            <person name="Cohen S."/>
            <person name="Shea T.P."/>
            <person name="Petrus S."/>
            <person name="Munoz J.F."/>
            <person name="Poplawski S."/>
            <person name="Goldman W.E."/>
            <person name="Michael T."/>
            <person name="Cuomo C.A."/>
            <person name="Sil A."/>
            <person name="Beyhan S."/>
        </authorList>
    </citation>
    <scope>NUCLEOTIDE SEQUENCE</scope>
    <source>
        <strain evidence="1">WU24</strain>
    </source>
</reference>
<name>A0A8A1MA20_AJECA</name>
<dbReference type="VEuPathDB" id="FungiDB:I7I51_02564"/>